<keyword evidence="7" id="KW-1185">Reference proteome</keyword>
<dbReference type="Pfam" id="PF07992">
    <property type="entry name" value="Pyr_redox_2"/>
    <property type="match status" value="1"/>
</dbReference>
<dbReference type="Proteomes" id="UP001596957">
    <property type="component" value="Unassembled WGS sequence"/>
</dbReference>
<dbReference type="Gene3D" id="3.40.50.2300">
    <property type="match status" value="1"/>
</dbReference>
<keyword evidence="1" id="KW-0285">Flavoprotein</keyword>
<accession>A0ABW2VYU8</accession>
<dbReference type="InterPro" id="IPR036188">
    <property type="entry name" value="FAD/NAD-bd_sf"/>
</dbReference>
<protein>
    <submittedName>
        <fullName evidence="6">FAD-dependent oxidoreductase</fullName>
    </submittedName>
</protein>
<dbReference type="InterPro" id="IPR011006">
    <property type="entry name" value="CheY-like_superfamily"/>
</dbReference>
<dbReference type="InterPro" id="IPR001789">
    <property type="entry name" value="Sig_transdc_resp-reg_receiver"/>
</dbReference>
<evidence type="ECO:0000256" key="1">
    <source>
        <dbReference type="ARBA" id="ARBA00022630"/>
    </source>
</evidence>
<dbReference type="PROSITE" id="PS50110">
    <property type="entry name" value="RESPONSE_REGULATORY"/>
    <property type="match status" value="1"/>
</dbReference>
<evidence type="ECO:0000259" key="5">
    <source>
        <dbReference type="PROSITE" id="PS50110"/>
    </source>
</evidence>
<dbReference type="EMBL" id="JBHTEC010000008">
    <property type="protein sequence ID" value="MFD0289399.1"/>
    <property type="molecule type" value="Genomic_DNA"/>
</dbReference>
<dbReference type="SUPFAM" id="SSF52172">
    <property type="entry name" value="CheY-like"/>
    <property type="match status" value="1"/>
</dbReference>
<gene>
    <name evidence="6" type="ORF">ACFQZP_48970</name>
</gene>
<dbReference type="PRINTS" id="PR00368">
    <property type="entry name" value="FADPNR"/>
</dbReference>
<dbReference type="InterPro" id="IPR050097">
    <property type="entry name" value="Ferredoxin-NADP_redctase_2"/>
</dbReference>
<dbReference type="Pfam" id="PF00072">
    <property type="entry name" value="Response_reg"/>
    <property type="match status" value="1"/>
</dbReference>
<dbReference type="Gene3D" id="3.50.50.60">
    <property type="entry name" value="FAD/NAD(P)-binding domain"/>
    <property type="match status" value="2"/>
</dbReference>
<comment type="catalytic activity">
    <reaction evidence="3">
        <text>[thioredoxin]-dithiol + NADP(+) = [thioredoxin]-disulfide + NADPH + H(+)</text>
        <dbReference type="Rhea" id="RHEA:20345"/>
        <dbReference type="Rhea" id="RHEA-COMP:10698"/>
        <dbReference type="Rhea" id="RHEA-COMP:10700"/>
        <dbReference type="ChEBI" id="CHEBI:15378"/>
        <dbReference type="ChEBI" id="CHEBI:29950"/>
        <dbReference type="ChEBI" id="CHEBI:50058"/>
        <dbReference type="ChEBI" id="CHEBI:57783"/>
        <dbReference type="ChEBI" id="CHEBI:58349"/>
        <dbReference type="EC" id="1.8.1.9"/>
    </reaction>
</comment>
<dbReference type="SUPFAM" id="SSF51905">
    <property type="entry name" value="FAD/NAD(P)-binding domain"/>
    <property type="match status" value="1"/>
</dbReference>
<keyword evidence="4" id="KW-0597">Phosphoprotein</keyword>
<dbReference type="RefSeq" id="WP_381258186.1">
    <property type="nucleotide sequence ID" value="NZ_JBHTBI010000023.1"/>
</dbReference>
<reference evidence="7" key="1">
    <citation type="journal article" date="2019" name="Int. J. Syst. Evol. Microbiol.">
        <title>The Global Catalogue of Microorganisms (GCM) 10K type strain sequencing project: providing services to taxonomists for standard genome sequencing and annotation.</title>
        <authorList>
            <consortium name="The Broad Institute Genomics Platform"/>
            <consortium name="The Broad Institute Genome Sequencing Center for Infectious Disease"/>
            <person name="Wu L."/>
            <person name="Ma J."/>
        </authorList>
    </citation>
    <scope>NUCLEOTIDE SEQUENCE [LARGE SCALE GENOMIC DNA]</scope>
    <source>
        <strain evidence="7">CGMCC 4.7198</strain>
    </source>
</reference>
<dbReference type="InterPro" id="IPR023753">
    <property type="entry name" value="FAD/NAD-binding_dom"/>
</dbReference>
<feature type="domain" description="Response regulatory" evidence="5">
    <location>
        <begin position="11"/>
        <end position="134"/>
    </location>
</feature>
<name>A0ABW2VYU8_9ACTN</name>
<keyword evidence="2" id="KW-0560">Oxidoreductase</keyword>
<evidence type="ECO:0000313" key="7">
    <source>
        <dbReference type="Proteomes" id="UP001596957"/>
    </source>
</evidence>
<sequence>MAQAASPARTVILTVDDDPGVSRAVARDLRRRYGEAHRIVRAESGETALDALRELKLRGDQVAVILADYRMPQMNGIEFLEQALDVYPGARRVLLTAYADTNAAIDAINVIDLDHYLLKPWDPPEEKLYPVVDDLLDAWRASDYRPVATCKVVGHRWSARSSGVREFLARNQVPYRWYSSDTPEGLRLLAAAGQDGERLPLVITPDGTPLVEPEDPDLAARVGLATTPTEEFYDLVVIGGGPAGLGAAVYGASEGLRTVLVEREATGGQAGQSSRIENYLGFPDGVSGAQLTDRARRQAAKFGAEMLTAREVTRLEVTGASRTIHFSDGSAIAAHSVILATGVSYRQLEAPGLADLTGCGVFYGSALTEAAACQGHDVYIVGGANSAGQAAMYLARGAKSVTLLVRGSSLSSSMSHYLIQQIGDAPNISVRTGTVVEAAHGTDHLEQLTLRDVASGHTELVDAQWMFVFIGAAPLTDWLEGTVLRDARGFIMAGPDMTPDGQPPAGWELDRPPYHLETNVPGVFVAGDARAESAKRVASAVGEGAMAVMLVHRYLEQS</sequence>
<evidence type="ECO:0000313" key="6">
    <source>
        <dbReference type="EMBL" id="MFD0289399.1"/>
    </source>
</evidence>
<evidence type="ECO:0000256" key="4">
    <source>
        <dbReference type="PROSITE-ProRule" id="PRU00169"/>
    </source>
</evidence>
<feature type="modified residue" description="4-aspartylphosphate" evidence="4">
    <location>
        <position position="68"/>
    </location>
</feature>
<comment type="caution">
    <text evidence="6">The sequence shown here is derived from an EMBL/GenBank/DDBJ whole genome shotgun (WGS) entry which is preliminary data.</text>
</comment>
<dbReference type="SMART" id="SM00448">
    <property type="entry name" value="REC"/>
    <property type="match status" value="1"/>
</dbReference>
<organism evidence="6 7">
    <name type="scientific">Streptomyces lutosisoli</name>
    <dbReference type="NCBI Taxonomy" id="2665721"/>
    <lineage>
        <taxon>Bacteria</taxon>
        <taxon>Bacillati</taxon>
        <taxon>Actinomycetota</taxon>
        <taxon>Actinomycetes</taxon>
        <taxon>Kitasatosporales</taxon>
        <taxon>Streptomycetaceae</taxon>
        <taxon>Streptomyces</taxon>
    </lineage>
</organism>
<dbReference type="PANTHER" id="PTHR48105">
    <property type="entry name" value="THIOREDOXIN REDUCTASE 1-RELATED-RELATED"/>
    <property type="match status" value="1"/>
</dbReference>
<evidence type="ECO:0000256" key="3">
    <source>
        <dbReference type="ARBA" id="ARBA00048132"/>
    </source>
</evidence>
<dbReference type="PRINTS" id="PR00469">
    <property type="entry name" value="PNDRDTASEII"/>
</dbReference>
<proteinExistence type="predicted"/>
<evidence type="ECO:0000256" key="2">
    <source>
        <dbReference type="ARBA" id="ARBA00023002"/>
    </source>
</evidence>